<keyword evidence="2" id="KW-1185">Reference proteome</keyword>
<comment type="caution">
    <text evidence="1">The sequence shown here is derived from an EMBL/GenBank/DDBJ whole genome shotgun (WGS) entry which is preliminary data.</text>
</comment>
<evidence type="ECO:0000313" key="2">
    <source>
        <dbReference type="Proteomes" id="UP000661691"/>
    </source>
</evidence>
<dbReference type="Proteomes" id="UP000661691">
    <property type="component" value="Unassembled WGS sequence"/>
</dbReference>
<dbReference type="RefSeq" id="WP_224749806.1">
    <property type="nucleotide sequence ID" value="NZ_JACXAH010000037.1"/>
</dbReference>
<organism evidence="1 2">
    <name type="scientific">Polycladospora coralii</name>
    <dbReference type="NCBI Taxonomy" id="2771432"/>
    <lineage>
        <taxon>Bacteria</taxon>
        <taxon>Bacillati</taxon>
        <taxon>Bacillota</taxon>
        <taxon>Bacilli</taxon>
        <taxon>Bacillales</taxon>
        <taxon>Thermoactinomycetaceae</taxon>
        <taxon>Polycladospora</taxon>
    </lineage>
</organism>
<name>A0A926RV37_9BACL</name>
<dbReference type="EMBL" id="JACXAH010000037">
    <property type="protein sequence ID" value="MBD1373753.1"/>
    <property type="molecule type" value="Genomic_DNA"/>
</dbReference>
<evidence type="ECO:0000313" key="1">
    <source>
        <dbReference type="EMBL" id="MBD1373753.1"/>
    </source>
</evidence>
<gene>
    <name evidence="1" type="ORF">IC620_15510</name>
</gene>
<sequence>MYGSPEQIKQLTGLTTDRLSDDMSDIELDAILNEWITHIGVEINTRLGEVIPIDDSRYKGIEAVALRTIAKLVTYALQNRTSGIVQVNEFTIKMLDASEVVKSLDRELKPYVKRTINLFHSGEEWENASN</sequence>
<accession>A0A926RV37</accession>
<protein>
    <submittedName>
        <fullName evidence="1">Uncharacterized protein</fullName>
    </submittedName>
</protein>
<proteinExistence type="predicted"/>
<reference evidence="1" key="1">
    <citation type="submission" date="2020-09" db="EMBL/GenBank/DDBJ databases">
        <title>A novel bacterium of genus Hazenella, isolated from South China Sea.</title>
        <authorList>
            <person name="Huang H."/>
            <person name="Mo K."/>
            <person name="Hu Y."/>
        </authorList>
    </citation>
    <scope>NUCLEOTIDE SEQUENCE</scope>
    <source>
        <strain evidence="1">IB182357</strain>
    </source>
</reference>
<dbReference type="AlphaFoldDB" id="A0A926RV37"/>